<dbReference type="PANTHER" id="PTHR36113">
    <property type="entry name" value="LYASE, PUTATIVE-RELATED-RELATED"/>
    <property type="match status" value="1"/>
</dbReference>
<name>A0A0W1B0V5_9BACL</name>
<gene>
    <name evidence="3" type="ORF">UQ64_09695</name>
</gene>
<proteinExistence type="predicted"/>
<dbReference type="AlphaFoldDB" id="A0A0W1B0V5"/>
<dbReference type="PROSITE" id="PS00934">
    <property type="entry name" value="GLYOXALASE_I_1"/>
    <property type="match status" value="1"/>
</dbReference>
<reference evidence="3 4" key="1">
    <citation type="journal article" date="2015" name="Int. Biodeterior. Biodegradation">
        <title>Physiological and genetic screening methods for the isolation of methyl tert-butyl ether-degrading bacteria for bioremediation purposes.</title>
        <authorList>
            <person name="Guisado I.M."/>
            <person name="Purswani J."/>
            <person name="Gonzalez Lopez J."/>
            <person name="Pozo C."/>
        </authorList>
    </citation>
    <scope>NUCLEOTIDE SEQUENCE [LARGE SCALE GENOMIC DNA]</scope>
    <source>
        <strain evidence="3 4">SH7</strain>
    </source>
</reference>
<dbReference type="InterPro" id="IPR037523">
    <property type="entry name" value="VOC_core"/>
</dbReference>
<dbReference type="InterPro" id="IPR004360">
    <property type="entry name" value="Glyas_Fos-R_dOase_dom"/>
</dbReference>
<evidence type="ECO:0000313" key="3">
    <source>
        <dbReference type="EMBL" id="KTD87107.1"/>
    </source>
</evidence>
<dbReference type="EMBL" id="LCZJ02000018">
    <property type="protein sequence ID" value="KTD87107.1"/>
    <property type="molecule type" value="Genomic_DNA"/>
</dbReference>
<keyword evidence="4" id="KW-1185">Reference proteome</keyword>
<evidence type="ECO:0000313" key="4">
    <source>
        <dbReference type="Proteomes" id="UP000054709"/>
    </source>
</evidence>
<accession>A0A0W1B0V5</accession>
<dbReference type="OrthoDB" id="192739at2"/>
<dbReference type="SUPFAM" id="SSF54593">
    <property type="entry name" value="Glyoxalase/Bleomycin resistance protein/Dihydroxybiphenyl dioxygenase"/>
    <property type="match status" value="1"/>
</dbReference>
<dbReference type="PANTHER" id="PTHR36113:SF6">
    <property type="entry name" value="FOSFOMYCIN RESISTANCE PROTEIN FOSX"/>
    <property type="match status" value="1"/>
</dbReference>
<dbReference type="Pfam" id="PF00903">
    <property type="entry name" value="Glyoxalase"/>
    <property type="match status" value="1"/>
</dbReference>
<sequence>MRVEGFNHVTVNVSNLANSLDFYIGILGLQLIHKGNTDAYLEWGSAWICLIEKPEFTESIGSVIGIDHIAFSIAEEHFEEAVQVMQAHEVRLIRGPVKRGLGWTVNFLDPDGIQLELHTSNLRERMSVWNNKQE</sequence>
<dbReference type="InterPro" id="IPR051332">
    <property type="entry name" value="Fosfomycin_Res_Enzymes"/>
</dbReference>
<dbReference type="GO" id="GO:0046872">
    <property type="term" value="F:metal ion binding"/>
    <property type="evidence" value="ECO:0007669"/>
    <property type="project" value="UniProtKB-KW"/>
</dbReference>
<dbReference type="RefSeq" id="WP_060622651.1">
    <property type="nucleotide sequence ID" value="NZ_LCZJ02000018.1"/>
</dbReference>
<protein>
    <submittedName>
        <fullName evidence="3">Glutathione transferase</fullName>
    </submittedName>
</protein>
<evidence type="ECO:0000256" key="1">
    <source>
        <dbReference type="ARBA" id="ARBA00022723"/>
    </source>
</evidence>
<organism evidence="3 4">
    <name type="scientific">Paenibacillus etheri</name>
    <dbReference type="NCBI Taxonomy" id="1306852"/>
    <lineage>
        <taxon>Bacteria</taxon>
        <taxon>Bacillati</taxon>
        <taxon>Bacillota</taxon>
        <taxon>Bacilli</taxon>
        <taxon>Bacillales</taxon>
        <taxon>Paenibacillaceae</taxon>
        <taxon>Paenibacillus</taxon>
    </lineage>
</organism>
<keyword evidence="3" id="KW-0808">Transferase</keyword>
<keyword evidence="1" id="KW-0479">Metal-binding</keyword>
<dbReference type="Gene3D" id="3.10.180.10">
    <property type="entry name" value="2,3-Dihydroxybiphenyl 1,2-Dioxygenase, domain 1"/>
    <property type="match status" value="1"/>
</dbReference>
<dbReference type="Proteomes" id="UP000054709">
    <property type="component" value="Unassembled WGS sequence"/>
</dbReference>
<dbReference type="InterPro" id="IPR029068">
    <property type="entry name" value="Glyas_Bleomycin-R_OHBP_Dase"/>
</dbReference>
<dbReference type="GO" id="GO:0016740">
    <property type="term" value="F:transferase activity"/>
    <property type="evidence" value="ECO:0007669"/>
    <property type="project" value="UniProtKB-KW"/>
</dbReference>
<dbReference type="GO" id="GO:0004462">
    <property type="term" value="F:lactoylglutathione lyase activity"/>
    <property type="evidence" value="ECO:0007669"/>
    <property type="project" value="InterPro"/>
</dbReference>
<comment type="caution">
    <text evidence="3">The sequence shown here is derived from an EMBL/GenBank/DDBJ whole genome shotgun (WGS) entry which is preliminary data.</text>
</comment>
<dbReference type="PROSITE" id="PS51819">
    <property type="entry name" value="VOC"/>
    <property type="match status" value="1"/>
</dbReference>
<feature type="domain" description="VOC" evidence="2">
    <location>
        <begin position="5"/>
        <end position="120"/>
    </location>
</feature>
<evidence type="ECO:0000259" key="2">
    <source>
        <dbReference type="PROSITE" id="PS51819"/>
    </source>
</evidence>
<dbReference type="InterPro" id="IPR018146">
    <property type="entry name" value="Glyoxalase_1_CS"/>
</dbReference>